<evidence type="ECO:0000313" key="2">
    <source>
        <dbReference type="EMBL" id="MBM6499298.1"/>
    </source>
</evidence>
<keyword evidence="3" id="KW-1185">Reference proteome</keyword>
<name>A0ABS2CWG8_9FLAO</name>
<dbReference type="EMBL" id="JACSOD020000475">
    <property type="protein sequence ID" value="MBM6499298.1"/>
    <property type="molecule type" value="Genomic_DNA"/>
</dbReference>
<protein>
    <recommendedName>
        <fullName evidence="4">DUF5017 domain-containing protein</fullName>
    </recommendedName>
</protein>
<feature type="chain" id="PRO_5046620719" description="DUF5017 domain-containing protein" evidence="1">
    <location>
        <begin position="23"/>
        <end position="196"/>
    </location>
</feature>
<organism evidence="2 3">
    <name type="scientific">Flavobacterium macrobrachii</name>
    <dbReference type="NCBI Taxonomy" id="591204"/>
    <lineage>
        <taxon>Bacteria</taxon>
        <taxon>Pseudomonadati</taxon>
        <taxon>Bacteroidota</taxon>
        <taxon>Flavobacteriia</taxon>
        <taxon>Flavobacteriales</taxon>
        <taxon>Flavobacteriaceae</taxon>
        <taxon>Flavobacterium</taxon>
    </lineage>
</organism>
<sequence>MKKISYLTVLFSAILFSSCDTNDDGFYNNKIIDVNPNLVTFNSTTNYSVGDYLVLDADFSRYQTEFGQTGLLDIYKTCGNAEFFAFSYVIERKLNATEWETIFVDDSQLQINKGNASNGAYVYGLCKYNTTDETYEYNVGFPLLSTGNYRLSFGYNSDSTKNVELRSINKPKDIKLNLNSVVANLDNSGYFYFNVN</sequence>
<dbReference type="RefSeq" id="WP_187657700.1">
    <property type="nucleotide sequence ID" value="NZ_JACSOD020000475.1"/>
</dbReference>
<accession>A0ABS2CWG8</accession>
<gene>
    <name evidence="2" type="ORF">H9X54_008290</name>
</gene>
<feature type="signal peptide" evidence="1">
    <location>
        <begin position="1"/>
        <end position="22"/>
    </location>
</feature>
<comment type="caution">
    <text evidence="2">The sequence shown here is derived from an EMBL/GenBank/DDBJ whole genome shotgun (WGS) entry which is preliminary data.</text>
</comment>
<reference evidence="2 3" key="1">
    <citation type="submission" date="2021-02" db="EMBL/GenBank/DDBJ databases">
        <authorList>
            <person name="Jung H.S."/>
            <person name="Chun B.H."/>
            <person name="Jeon C.O."/>
        </authorList>
    </citation>
    <scope>NUCLEOTIDE SEQUENCE [LARGE SCALE GENOMIC DNA]</scope>
    <source>
        <strain evidence="2 3">LMG 25203</strain>
    </source>
</reference>
<evidence type="ECO:0000256" key="1">
    <source>
        <dbReference type="SAM" id="SignalP"/>
    </source>
</evidence>
<proteinExistence type="predicted"/>
<keyword evidence="1" id="KW-0732">Signal</keyword>
<evidence type="ECO:0008006" key="4">
    <source>
        <dbReference type="Google" id="ProtNLM"/>
    </source>
</evidence>
<dbReference type="Proteomes" id="UP000759529">
    <property type="component" value="Unassembled WGS sequence"/>
</dbReference>
<evidence type="ECO:0000313" key="3">
    <source>
        <dbReference type="Proteomes" id="UP000759529"/>
    </source>
</evidence>
<dbReference type="PROSITE" id="PS51257">
    <property type="entry name" value="PROKAR_LIPOPROTEIN"/>
    <property type="match status" value="1"/>
</dbReference>